<name>A0A1W6N418_9PROT</name>
<dbReference type="KEGG" id="naf:GQ61_03875"/>
<gene>
    <name evidence="1" type="ORF">GQ61_03875</name>
</gene>
<dbReference type="EMBL" id="CP008743">
    <property type="protein sequence ID" value="ARN84593.1"/>
    <property type="molecule type" value="Genomic_DNA"/>
</dbReference>
<proteinExistence type="predicted"/>
<reference evidence="1 2" key="1">
    <citation type="submission" date="2014-06" db="EMBL/GenBank/DDBJ databases">
        <title>The genome of the endonuclear symbiont Nucleicultrix amoebiphila.</title>
        <authorList>
            <person name="Schulz F."/>
            <person name="Horn M."/>
        </authorList>
    </citation>
    <scope>NUCLEOTIDE SEQUENCE [LARGE SCALE GENOMIC DNA]</scope>
    <source>
        <strain evidence="1 2">FS5</strain>
    </source>
</reference>
<protein>
    <submittedName>
        <fullName evidence="1">Uncharacterized protein</fullName>
    </submittedName>
</protein>
<accession>A0A1W6N418</accession>
<evidence type="ECO:0000313" key="2">
    <source>
        <dbReference type="Proteomes" id="UP000237351"/>
    </source>
</evidence>
<dbReference type="STRING" id="1414854.GQ61_03875"/>
<dbReference type="Proteomes" id="UP000237351">
    <property type="component" value="Chromosome"/>
</dbReference>
<sequence>MFLKRSAILTLIGSLLIVPLHASKISIHELLNPESIEDARPTAVQPLLGLPPLNAEHRPPSQQPMQRPILRFFTVNTIITADQLIERINGCTHKEEAVEALGHLATHPYFPQKNQILGNVTLTILRKFFSLKKLDVEISEQERLGCMFFLLKRYKEAEHQFGLTRYLFDSDSVIGSFAAQTSYYHFLSTQNKEDLARSFYRTLFIALSIEETPNNRWAFLTRFSHLFADDREVTHALSSVTQPLLIHTYAQPLPRRNLDLLFFLMHLASHPILIEEVVSSTHYLTKVANQCLAEELREPQNLDFFYKLFRENFKTLWYLKQEALRSLPNHIRFYFIQKVITFFEDYIQATVARSLFRTNGAQLDSDYLRNSVSVLLEGTTIDARVINALMELDRHKAISLMNHVKFFSFVQQAGDTLNAEITLRRIISHPHYQENVHDTLTYLGLVDWNTRIKHLRFFTHQDRNDLWKRYTKILAAFNVSSPYDLKAHSPEHQDQLNWLIQFAILHGFLASRH</sequence>
<dbReference type="RefSeq" id="WP_085784037.1">
    <property type="nucleotide sequence ID" value="NZ_CP008743.1"/>
</dbReference>
<dbReference type="AlphaFoldDB" id="A0A1W6N418"/>
<organism evidence="1 2">
    <name type="scientific">Candidatus Nucleicultrix amoebiphila FS5</name>
    <dbReference type="NCBI Taxonomy" id="1414854"/>
    <lineage>
        <taxon>Bacteria</taxon>
        <taxon>Pseudomonadati</taxon>
        <taxon>Pseudomonadota</taxon>
        <taxon>Alphaproteobacteria</taxon>
        <taxon>Holosporales</taxon>
        <taxon>Candidatus Nucleicultricaceae</taxon>
        <taxon>Candidatus Nucleicultrix</taxon>
    </lineage>
</organism>
<keyword evidence="2" id="KW-1185">Reference proteome</keyword>
<evidence type="ECO:0000313" key="1">
    <source>
        <dbReference type="EMBL" id="ARN84593.1"/>
    </source>
</evidence>